<evidence type="ECO:0000313" key="9">
    <source>
        <dbReference type="EMBL" id="KFI31695.1"/>
    </source>
</evidence>
<dbReference type="Proteomes" id="UP000028826">
    <property type="component" value="Unassembled WGS sequence"/>
</dbReference>
<feature type="transmembrane region" description="Helical" evidence="8">
    <location>
        <begin position="177"/>
        <end position="196"/>
    </location>
</feature>
<evidence type="ECO:0000256" key="5">
    <source>
        <dbReference type="ARBA" id="ARBA00022989"/>
    </source>
</evidence>
<feature type="transmembrane region" description="Helical" evidence="8">
    <location>
        <begin position="52"/>
        <end position="70"/>
    </location>
</feature>
<evidence type="ECO:0000256" key="1">
    <source>
        <dbReference type="ARBA" id="ARBA00004533"/>
    </source>
</evidence>
<dbReference type="InterPro" id="IPR007498">
    <property type="entry name" value="PqiA-like"/>
</dbReference>
<evidence type="ECO:0000313" key="10">
    <source>
        <dbReference type="Proteomes" id="UP000028826"/>
    </source>
</evidence>
<evidence type="ECO:0000256" key="2">
    <source>
        <dbReference type="ARBA" id="ARBA00022475"/>
    </source>
</evidence>
<evidence type="ECO:0000256" key="3">
    <source>
        <dbReference type="ARBA" id="ARBA00022519"/>
    </source>
</evidence>
<dbReference type="STRING" id="195105.CN97_04480"/>
<keyword evidence="2" id="KW-1003">Cell membrane</keyword>
<accession>A0A086YBP5</accession>
<dbReference type="Pfam" id="PF04403">
    <property type="entry name" value="PqiA"/>
    <property type="match status" value="1"/>
</dbReference>
<gene>
    <name evidence="9" type="ORF">CN97_04480</name>
</gene>
<dbReference type="InterPro" id="IPR051800">
    <property type="entry name" value="PqiA-PqiB_transport"/>
</dbReference>
<keyword evidence="6 8" id="KW-0472">Membrane</keyword>
<dbReference type="RefSeq" id="WP_084683921.1">
    <property type="nucleotide sequence ID" value="NZ_CAMIFG010000039.1"/>
</dbReference>
<comment type="subcellular location">
    <subcellularLocation>
        <location evidence="1">Cell inner membrane</location>
    </subcellularLocation>
</comment>
<feature type="region of interest" description="Disordered" evidence="7">
    <location>
        <begin position="208"/>
        <end position="231"/>
    </location>
</feature>
<dbReference type="GO" id="GO:0005886">
    <property type="term" value="C:plasma membrane"/>
    <property type="evidence" value="ECO:0007669"/>
    <property type="project" value="UniProtKB-SubCell"/>
</dbReference>
<keyword evidence="3" id="KW-0997">Cell inner membrane</keyword>
<feature type="compositionally biased region" description="Polar residues" evidence="7">
    <location>
        <begin position="210"/>
        <end position="231"/>
    </location>
</feature>
<keyword evidence="4 8" id="KW-0812">Transmembrane</keyword>
<proteinExistence type="predicted"/>
<evidence type="ECO:0000256" key="4">
    <source>
        <dbReference type="ARBA" id="ARBA00022692"/>
    </source>
</evidence>
<feature type="transmembrane region" description="Helical" evidence="8">
    <location>
        <begin position="100"/>
        <end position="125"/>
    </location>
</feature>
<protein>
    <submittedName>
        <fullName evidence="9">Paraquat-inducible protein A</fullName>
    </submittedName>
</protein>
<keyword evidence="5 8" id="KW-1133">Transmembrane helix</keyword>
<dbReference type="AlphaFoldDB" id="A0A086YBP5"/>
<comment type="caution">
    <text evidence="9">The sequence shown here is derived from an EMBL/GenBank/DDBJ whole genome shotgun (WGS) entry which is preliminary data.</text>
</comment>
<dbReference type="eggNOG" id="COG2995">
    <property type="taxonomic scope" value="Bacteria"/>
</dbReference>
<name>A0A086YBP5_9RHOB</name>
<evidence type="ECO:0000256" key="6">
    <source>
        <dbReference type="ARBA" id="ARBA00023136"/>
    </source>
</evidence>
<keyword evidence="10" id="KW-1185">Reference proteome</keyword>
<reference evidence="9 10" key="1">
    <citation type="submission" date="2014-03" db="EMBL/GenBank/DDBJ databases">
        <title>Genome of Haematobacter massiliensis CCUG 47968.</title>
        <authorList>
            <person name="Wang D."/>
            <person name="Wang G."/>
        </authorList>
    </citation>
    <scope>NUCLEOTIDE SEQUENCE [LARGE SCALE GENOMIC DNA]</scope>
    <source>
        <strain evidence="9 10">CCUG 47968</strain>
    </source>
</reference>
<dbReference type="PANTHER" id="PTHR30462:SF3">
    <property type="entry name" value="INTERMEMBRANE TRANSPORT PROTEIN PQIA"/>
    <property type="match status" value="1"/>
</dbReference>
<sequence length="231" mass="25144">MVSAGDTERILTADEAGLVGCRMCCRAWPKGQARCGLCGSRLRSPETASLQWVWAWLIAGLVFYIPANMFPMLYTDTLTYSYGATILGGVIEFFQYGDYFVASVIFIASILIPISKFAVIAFLAVSVQRGQAGGVRYQHVYEVVDFIGRWSMIDVFVVAILSALVQLGFVATIHPGTAAAAFALSVAFTMMSAHSFDSRLVWRKARKSGRNSMTGPGGQTPATTEQVFVHD</sequence>
<evidence type="ECO:0000256" key="7">
    <source>
        <dbReference type="SAM" id="MobiDB-lite"/>
    </source>
</evidence>
<dbReference type="EMBL" id="JGYG01000001">
    <property type="protein sequence ID" value="KFI31695.1"/>
    <property type="molecule type" value="Genomic_DNA"/>
</dbReference>
<dbReference type="OrthoDB" id="9800207at2"/>
<evidence type="ECO:0000256" key="8">
    <source>
        <dbReference type="SAM" id="Phobius"/>
    </source>
</evidence>
<organism evidence="9 10">
    <name type="scientific">Haematobacter massiliensis</name>
    <dbReference type="NCBI Taxonomy" id="195105"/>
    <lineage>
        <taxon>Bacteria</taxon>
        <taxon>Pseudomonadati</taxon>
        <taxon>Pseudomonadota</taxon>
        <taxon>Alphaproteobacteria</taxon>
        <taxon>Rhodobacterales</taxon>
        <taxon>Paracoccaceae</taxon>
        <taxon>Haematobacter</taxon>
    </lineage>
</organism>
<dbReference type="PANTHER" id="PTHR30462">
    <property type="entry name" value="INTERMEMBRANE TRANSPORT PROTEIN PQIB-RELATED"/>
    <property type="match status" value="1"/>
</dbReference>
<feature type="transmembrane region" description="Helical" evidence="8">
    <location>
        <begin position="146"/>
        <end position="171"/>
    </location>
</feature>